<gene>
    <name evidence="1" type="ORF">OGH68_00870</name>
</gene>
<sequence>MTSIESVTLEVTDPTAADRFYTDAFGLGSQIRLRASKAPTTGFRGFTLSLVVSQPADVDALVDAAVDAGATTLKPAAKSLWGYGGVVQAPDGTIWQIASSSKKNTGPATRRIDEIVLLLGVVDVAATKRFYVDHGLAVGKSFGSKYVEFATGSGPVKLALYKRRALAKVAGVSPDGTGSHRLTIDSDAAPFTDPDGFAWTTASETASL</sequence>
<proteinExistence type="predicted"/>
<keyword evidence="2" id="KW-1185">Reference proteome</keyword>
<dbReference type="EMBL" id="CP107567">
    <property type="protein sequence ID" value="UYQ60166.1"/>
    <property type="molecule type" value="Genomic_DNA"/>
</dbReference>
<dbReference type="RefSeq" id="WP_264241314.1">
    <property type="nucleotide sequence ID" value="NZ_CP107567.1"/>
</dbReference>
<dbReference type="Gene3D" id="3.10.180.10">
    <property type="entry name" value="2,3-Dihydroxybiphenyl 1,2-Dioxygenase, domain 1"/>
    <property type="match status" value="2"/>
</dbReference>
<evidence type="ECO:0000313" key="2">
    <source>
        <dbReference type="Proteomes" id="UP001163878"/>
    </source>
</evidence>
<evidence type="ECO:0000313" key="1">
    <source>
        <dbReference type="EMBL" id="UYQ60166.1"/>
    </source>
</evidence>
<reference evidence="1" key="1">
    <citation type="submission" date="2022-10" db="EMBL/GenBank/DDBJ databases">
        <title>Cytochrome P450 Catalyzes Benzene Ring Formation in the Biosynthesis of Trialkyl-Substituted Aromatic Polyketides.</title>
        <authorList>
            <person name="Zhao E."/>
            <person name="Ge H."/>
        </authorList>
    </citation>
    <scope>NUCLEOTIDE SEQUENCE</scope>
    <source>
        <strain evidence="1">NA0869</strain>
    </source>
</reference>
<dbReference type="PANTHER" id="PTHR36503:SF1">
    <property type="entry name" value="BLR2520 PROTEIN"/>
    <property type="match status" value="1"/>
</dbReference>
<accession>A0ABY6HZM0</accession>
<dbReference type="Proteomes" id="UP001163878">
    <property type="component" value="Chromosome"/>
</dbReference>
<dbReference type="SUPFAM" id="SSF54593">
    <property type="entry name" value="Glyoxalase/Bleomycin resistance protein/Dihydroxybiphenyl dioxygenase"/>
    <property type="match status" value="1"/>
</dbReference>
<name>A0ABY6HZM0_STRPE</name>
<dbReference type="InterPro" id="IPR029068">
    <property type="entry name" value="Glyas_Bleomycin-R_OHBP_Dase"/>
</dbReference>
<dbReference type="PANTHER" id="PTHR36503">
    <property type="entry name" value="BLR2520 PROTEIN"/>
    <property type="match status" value="1"/>
</dbReference>
<protein>
    <submittedName>
        <fullName evidence="1">Glyoxalase</fullName>
    </submittedName>
</protein>
<organism evidence="1 2">
    <name type="scientific">Streptomyces peucetius</name>
    <dbReference type="NCBI Taxonomy" id="1950"/>
    <lineage>
        <taxon>Bacteria</taxon>
        <taxon>Bacillati</taxon>
        <taxon>Actinomycetota</taxon>
        <taxon>Actinomycetes</taxon>
        <taxon>Kitasatosporales</taxon>
        <taxon>Streptomycetaceae</taxon>
        <taxon>Streptomyces</taxon>
    </lineage>
</organism>